<evidence type="ECO:0000313" key="9">
    <source>
        <dbReference type="Proteomes" id="UP000274448"/>
    </source>
</evidence>
<accession>E3VZ37</accession>
<evidence type="ECO:0000313" key="2">
    <source>
        <dbReference type="EMBL" id="ADO18048.1"/>
    </source>
</evidence>
<reference evidence="3 7" key="1">
    <citation type="journal article" date="2011" name="Proc. Natl. Acad. Sci. U.S.A.">
        <title>Mimivirus shows dramatic genome reduction after intraamoebal culture.</title>
        <authorList>
            <person name="Boyer M."/>
            <person name="Azza S."/>
            <person name="Barrassi L."/>
            <person name="Klose T."/>
            <person name="Campocasso A."/>
            <person name="Pagnier I."/>
            <person name="Fournous G."/>
            <person name="Borg A."/>
            <person name="Robert C."/>
            <person name="Zhang X."/>
            <person name="Desnues C."/>
            <person name="Henrissat B."/>
            <person name="Rossmann M.G."/>
            <person name="La Scola B."/>
            <person name="Raoult D."/>
        </authorList>
    </citation>
    <scope>NUCLEOTIDE SEQUENCE [LARGE SCALE GENOMIC DNA]</scope>
    <source>
        <strain evidence="3">M4</strain>
    </source>
</reference>
<accession>A0A0G2Y034</accession>
<dbReference type="Proteomes" id="UP000241474">
    <property type="component" value="Segment"/>
</dbReference>
<feature type="compositionally biased region" description="Basic residues" evidence="1">
    <location>
        <begin position="100"/>
        <end position="120"/>
    </location>
</feature>
<dbReference type="Proteomes" id="UP000274448">
    <property type="component" value="Segment"/>
</dbReference>
<dbReference type="EMBL" id="HQ336222">
    <property type="protein sequence ID" value="ADO18048.1"/>
    <property type="molecule type" value="Genomic_DNA"/>
</dbReference>
<evidence type="ECO:0000313" key="3">
    <source>
        <dbReference type="EMBL" id="AEJ34436.1"/>
    </source>
</evidence>
<evidence type="ECO:0000313" key="8">
    <source>
        <dbReference type="Proteomes" id="UP000241474"/>
    </source>
</evidence>
<dbReference type="KEGG" id="vg:9924807"/>
<reference evidence="8 9" key="3">
    <citation type="submission" date="2014-10" db="EMBL/GenBank/DDBJ databases">
        <title>Pan-genome analysis of Brazilian lineage A amoebal mimiviruses.</title>
        <authorList>
            <person name="Assis F.L."/>
            <person name="Abrahao J.S."/>
            <person name="Kroon E.G."/>
            <person name="Dornas F.P."/>
            <person name="Andrade K.R."/>
            <person name="Borato P.V.M."/>
            <person name="Pilotto M.R."/>
            <person name="Benamar S."/>
            <person name="LaScola B."/>
            <person name="Colson P."/>
        </authorList>
    </citation>
    <scope>NUCLEOTIDE SEQUENCE [LARGE SCALE GENOMIC DNA]</scope>
    <source>
        <strain evidence="5 9">Amazonia</strain>
        <strain evidence="4 8">Oyster</strain>
    </source>
</reference>
<evidence type="ECO:0000313" key="4">
    <source>
        <dbReference type="EMBL" id="AKI78960.1"/>
    </source>
</evidence>
<evidence type="ECO:0000256" key="1">
    <source>
        <dbReference type="SAM" id="MobiDB-lite"/>
    </source>
</evidence>
<dbReference type="Proteomes" id="UP000240552">
    <property type="component" value="Segment"/>
</dbReference>
<dbReference type="EMBL" id="JN036606">
    <property type="protein sequence ID" value="AEJ34436.1"/>
    <property type="molecule type" value="Genomic_DNA"/>
</dbReference>
<organismHost>
    <name type="scientific">Acanthamoeba polyphaga</name>
    <name type="common">Amoeba</name>
    <dbReference type="NCBI Taxonomy" id="5757"/>
</organismHost>
<reference evidence="2 6" key="2">
    <citation type="journal article" date="2011" name="Virol. J.">
        <title>Breaking the 1000-gene barrier for Mimivirus using ultra-deep genome and transcriptome sequencing.</title>
        <authorList>
            <person name="Legendre M."/>
            <person name="Santini S."/>
            <person name="Rico A."/>
            <person name="Abergel C."/>
            <person name="Claverie J.M."/>
        </authorList>
    </citation>
    <scope>NUCLEOTIDE SEQUENCE [LARGE SCALE GENOMIC DNA]</scope>
</reference>
<evidence type="ECO:0000313" key="5">
    <source>
        <dbReference type="EMBL" id="AKI80858.1"/>
    </source>
</evidence>
<dbReference type="Proteomes" id="UP000201519">
    <property type="component" value="Segment"/>
</dbReference>
<keyword evidence="6" id="KW-1185">Reference proteome</keyword>
<dbReference type="GeneID" id="9924807"/>
<name>A0A0G2Y034_MIMIV</name>
<evidence type="ECO:0000313" key="6">
    <source>
        <dbReference type="Proteomes" id="UP000201519"/>
    </source>
</evidence>
<evidence type="ECO:0000313" key="7">
    <source>
        <dbReference type="Proteomes" id="UP000240552"/>
    </source>
</evidence>
<dbReference type="RefSeq" id="YP_003986696.1">
    <property type="nucleotide sequence ID" value="NC_014649.1"/>
</dbReference>
<proteinExistence type="predicted"/>
<sequence length="158" mass="18566">MLNNKLTIHKTKKLYGLVSGNIEDTSIRTKEFIASEFYGYKRKFQIGIQSSYKDNESSNKQLLSTVKSLSLKQSDNAIKRNKIGGSKRSEVHSNRSKNYSSKKFRSQKCRRSRQKKRQNKKPNNSRFISSNKTKRKYYKLDFNKFDINGNPEHYLVLQ</sequence>
<dbReference type="EMBL" id="KM982403">
    <property type="protein sequence ID" value="AKI80858.1"/>
    <property type="molecule type" value="Genomic_DNA"/>
</dbReference>
<gene>
    <name evidence="2" type="primary">L200</name>
    <name evidence="3" type="ORF">MIMI_L200</name>
</gene>
<protein>
    <submittedName>
        <fullName evidence="3">Uncharacterized protein L200</fullName>
    </submittedName>
</protein>
<dbReference type="SMR" id="A0A0G2Y034"/>
<dbReference type="EMBL" id="KM982401">
    <property type="protein sequence ID" value="AKI78960.1"/>
    <property type="molecule type" value="Genomic_DNA"/>
</dbReference>
<organism evidence="2 6">
    <name type="scientific">Acanthamoeba polyphaga mimivirus</name>
    <name type="common">APMV</name>
    <dbReference type="NCBI Taxonomy" id="212035"/>
    <lineage>
        <taxon>Viruses</taxon>
        <taxon>Varidnaviria</taxon>
        <taxon>Bamfordvirae</taxon>
        <taxon>Nucleocytoviricota</taxon>
        <taxon>Megaviricetes</taxon>
        <taxon>Imitervirales</taxon>
        <taxon>Mimiviridae</taxon>
        <taxon>Megamimivirinae</taxon>
        <taxon>Mimivirus</taxon>
        <taxon>Mimivirus bradfordmassiliense</taxon>
    </lineage>
</organism>
<feature type="region of interest" description="Disordered" evidence="1">
    <location>
        <begin position="77"/>
        <end position="132"/>
    </location>
</feature>